<dbReference type="EMBL" id="KB445802">
    <property type="protein sequence ID" value="EMD34691.1"/>
    <property type="molecule type" value="Genomic_DNA"/>
</dbReference>
<organism evidence="5 6">
    <name type="scientific">Ceriporiopsis subvermispora (strain B)</name>
    <name type="common">White-rot fungus</name>
    <name type="synonym">Gelatoporia subvermispora</name>
    <dbReference type="NCBI Taxonomy" id="914234"/>
    <lineage>
        <taxon>Eukaryota</taxon>
        <taxon>Fungi</taxon>
        <taxon>Dikarya</taxon>
        <taxon>Basidiomycota</taxon>
        <taxon>Agaricomycotina</taxon>
        <taxon>Agaricomycetes</taxon>
        <taxon>Polyporales</taxon>
        <taxon>Gelatoporiaceae</taxon>
        <taxon>Gelatoporia</taxon>
    </lineage>
</organism>
<feature type="repeat" description="ANK" evidence="2">
    <location>
        <begin position="862"/>
        <end position="894"/>
    </location>
</feature>
<dbReference type="PANTHER" id="PTHR10039:SF16">
    <property type="entry name" value="GPI INOSITOL-DEACYLASE"/>
    <property type="match status" value="1"/>
</dbReference>
<reference evidence="5 6" key="1">
    <citation type="journal article" date="2012" name="Proc. Natl. Acad. Sci. U.S.A.">
        <title>Comparative genomics of Ceriporiopsis subvermispora and Phanerochaete chrysosporium provide insight into selective ligninolysis.</title>
        <authorList>
            <person name="Fernandez-Fueyo E."/>
            <person name="Ruiz-Duenas F.J."/>
            <person name="Ferreira P."/>
            <person name="Floudas D."/>
            <person name="Hibbett D.S."/>
            <person name="Canessa P."/>
            <person name="Larrondo L.F."/>
            <person name="James T.Y."/>
            <person name="Seelenfreund D."/>
            <person name="Lobos S."/>
            <person name="Polanco R."/>
            <person name="Tello M."/>
            <person name="Honda Y."/>
            <person name="Watanabe T."/>
            <person name="Watanabe T."/>
            <person name="Ryu J.S."/>
            <person name="Kubicek C.P."/>
            <person name="Schmoll M."/>
            <person name="Gaskell J."/>
            <person name="Hammel K.E."/>
            <person name="St John F.J."/>
            <person name="Vanden Wymelenberg A."/>
            <person name="Sabat G."/>
            <person name="Splinter BonDurant S."/>
            <person name="Syed K."/>
            <person name="Yadav J.S."/>
            <person name="Doddapaneni H."/>
            <person name="Subramanian V."/>
            <person name="Lavin J.L."/>
            <person name="Oguiza J.A."/>
            <person name="Perez G."/>
            <person name="Pisabarro A.G."/>
            <person name="Ramirez L."/>
            <person name="Santoyo F."/>
            <person name="Master E."/>
            <person name="Coutinho P.M."/>
            <person name="Henrissat B."/>
            <person name="Lombard V."/>
            <person name="Magnuson J.K."/>
            <person name="Kuees U."/>
            <person name="Hori C."/>
            <person name="Igarashi K."/>
            <person name="Samejima M."/>
            <person name="Held B.W."/>
            <person name="Barry K.W."/>
            <person name="LaButti K.M."/>
            <person name="Lapidus A."/>
            <person name="Lindquist E.A."/>
            <person name="Lucas S.M."/>
            <person name="Riley R."/>
            <person name="Salamov A.A."/>
            <person name="Hoffmeister D."/>
            <person name="Schwenk D."/>
            <person name="Hadar Y."/>
            <person name="Yarden O."/>
            <person name="de Vries R.P."/>
            <person name="Wiebenga A."/>
            <person name="Stenlid J."/>
            <person name="Eastwood D."/>
            <person name="Grigoriev I.V."/>
            <person name="Berka R.M."/>
            <person name="Blanchette R.A."/>
            <person name="Kersten P."/>
            <person name="Martinez A.T."/>
            <person name="Vicuna R."/>
            <person name="Cullen D."/>
        </authorList>
    </citation>
    <scope>NUCLEOTIDE SEQUENCE [LARGE SCALE GENOMIC DNA]</scope>
    <source>
        <strain evidence="5 6">B</strain>
    </source>
</reference>
<dbReference type="Pfam" id="PF17109">
    <property type="entry name" value="Goodbye"/>
    <property type="match status" value="1"/>
</dbReference>
<dbReference type="InterPro" id="IPR036770">
    <property type="entry name" value="Ankyrin_rpt-contain_sf"/>
</dbReference>
<accession>M2R7M3</accession>
<dbReference type="Proteomes" id="UP000016930">
    <property type="component" value="Unassembled WGS sequence"/>
</dbReference>
<evidence type="ECO:0000313" key="5">
    <source>
        <dbReference type="EMBL" id="EMD34691.1"/>
    </source>
</evidence>
<dbReference type="STRING" id="914234.M2R7M3"/>
<dbReference type="InterPro" id="IPR007111">
    <property type="entry name" value="NACHT_NTPase"/>
</dbReference>
<dbReference type="InterPro" id="IPR002110">
    <property type="entry name" value="Ankyrin_rpt"/>
</dbReference>
<feature type="domain" description="NACHT" evidence="4">
    <location>
        <begin position="351"/>
        <end position="488"/>
    </location>
</feature>
<dbReference type="Gene3D" id="1.25.40.20">
    <property type="entry name" value="Ankyrin repeat-containing domain"/>
    <property type="match status" value="1"/>
</dbReference>
<dbReference type="InterPro" id="IPR054471">
    <property type="entry name" value="GPIID_WHD"/>
</dbReference>
<feature type="compositionally biased region" description="Low complexity" evidence="3">
    <location>
        <begin position="22"/>
        <end position="37"/>
    </location>
</feature>
<evidence type="ECO:0000256" key="3">
    <source>
        <dbReference type="SAM" id="MobiDB-lite"/>
    </source>
</evidence>
<dbReference type="Pfam" id="PF12796">
    <property type="entry name" value="Ank_2"/>
    <property type="match status" value="1"/>
</dbReference>
<evidence type="ECO:0000256" key="1">
    <source>
        <dbReference type="ARBA" id="ARBA00022737"/>
    </source>
</evidence>
<dbReference type="InterPro" id="IPR031350">
    <property type="entry name" value="Goodbye_dom"/>
</dbReference>
<feature type="region of interest" description="Disordered" evidence="3">
    <location>
        <begin position="959"/>
        <end position="984"/>
    </location>
</feature>
<feature type="repeat" description="ANK" evidence="2">
    <location>
        <begin position="829"/>
        <end position="861"/>
    </location>
</feature>
<evidence type="ECO:0000313" key="6">
    <source>
        <dbReference type="Proteomes" id="UP000016930"/>
    </source>
</evidence>
<dbReference type="Gene3D" id="3.40.50.300">
    <property type="entry name" value="P-loop containing nucleotide triphosphate hydrolases"/>
    <property type="match status" value="1"/>
</dbReference>
<keyword evidence="1" id="KW-0677">Repeat</keyword>
<dbReference type="SUPFAM" id="SSF52540">
    <property type="entry name" value="P-loop containing nucleoside triphosphate hydrolases"/>
    <property type="match status" value="1"/>
</dbReference>
<dbReference type="SUPFAM" id="SSF48403">
    <property type="entry name" value="Ankyrin repeat"/>
    <property type="match status" value="1"/>
</dbReference>
<evidence type="ECO:0000259" key="4">
    <source>
        <dbReference type="PROSITE" id="PS50837"/>
    </source>
</evidence>
<protein>
    <recommendedName>
        <fullName evidence="4">NACHT domain-containing protein</fullName>
    </recommendedName>
</protein>
<dbReference type="PROSITE" id="PS50837">
    <property type="entry name" value="NACHT"/>
    <property type="match status" value="1"/>
</dbReference>
<gene>
    <name evidence="5" type="ORF">CERSUDRAFT_67130</name>
</gene>
<dbReference type="OrthoDB" id="2767275at2759"/>
<dbReference type="SMART" id="SM00248">
    <property type="entry name" value="ANK"/>
    <property type="match status" value="2"/>
</dbReference>
<feature type="region of interest" description="Disordered" evidence="3">
    <location>
        <begin position="1"/>
        <end position="65"/>
    </location>
</feature>
<dbReference type="PANTHER" id="PTHR10039">
    <property type="entry name" value="AMELOGENIN"/>
    <property type="match status" value="1"/>
</dbReference>
<dbReference type="HOGENOM" id="CLU_011469_0_0_1"/>
<dbReference type="PROSITE" id="PS50297">
    <property type="entry name" value="ANK_REP_REGION"/>
    <property type="match status" value="2"/>
</dbReference>
<dbReference type="AlphaFoldDB" id="M2R7M3"/>
<evidence type="ECO:0000256" key="2">
    <source>
        <dbReference type="PROSITE-ProRule" id="PRU00023"/>
    </source>
</evidence>
<proteinExistence type="predicted"/>
<feature type="compositionally biased region" description="Polar residues" evidence="3">
    <location>
        <begin position="38"/>
        <end position="58"/>
    </location>
</feature>
<dbReference type="PROSITE" id="PS50088">
    <property type="entry name" value="ANK_REPEAT"/>
    <property type="match status" value="2"/>
</dbReference>
<dbReference type="InterPro" id="IPR056884">
    <property type="entry name" value="NPHP3-like_N"/>
</dbReference>
<dbReference type="Pfam" id="PF22939">
    <property type="entry name" value="WHD_GPIID"/>
    <property type="match status" value="1"/>
</dbReference>
<keyword evidence="2" id="KW-0040">ANK repeat</keyword>
<name>M2R7M3_CERS8</name>
<keyword evidence="6" id="KW-1185">Reference proteome</keyword>
<sequence>MSTGAGKVQPVQGAQTLAHALSSSQKSGYSSSYTKGTTNIEQPPTALGSSHQTAQASQVPPLPYLPNPATELRSIFLDAMEKYKQRTQTDLTNNPLIAQLEQCKTVDDIAEILEERTSAFADFREGTAVAQLMRRLKPMVNVIFALGQAADAVGEGVGIVWAPGKAIIGAMVVLLGAIRNVSKSYDALMELLECVSNFLARLEIYAENTLSPEMKDIIVKVLVEVISIFGLATEHIRMGRFKKYVKTLLGNTAVEDSLRKLNSLSLTEAQMTGTESLRLVYRLVTSLNTLMQNLAKLRGSINMNMVRDCRDWLSPPDPSTNHVSALNTHHEGTAAWFTEGEIMGGWKTMGSVLWIRGKPGSGKTVFCSAIIEDLKRHCLIQPSSNVRGVLSHLLVRISAESRDCTEVLFDLYSKHGNGSQGPGDADLRQCLEKMLRLVADRFVYIIIDALDECPNSGVPSPRNRMLALIKHIVDLRLPNVRICLTSRPEPGITAALDPLRPKCITLDEESGQNHDMSHYVRSIVDSDDGFMLWREGDKTLAVEELSRKGKGMFRWVSCQLDTLRGCLPSSVRDALQDLPETLDETYQRILKGLNRRDWKYAHRILQCLTVCTRPLYIMELADILAVDVDSGNVPQLVATSRPSNPGPAVLSLCSTLVVIHPSTTAVQFAHFSVQEYLLSERLACELDLSLRQFHIVERHAHATIAKACLGVLLHLCAGDKSSAQYTFFESPLARYSALYWVDHANFEGVSTIIQEAMMQFFQPGTPFIALWRQLHDVDVSLDRLQKALPTAGGALYYASLCGFRNIVEHILARWHSIGHGADVNAPIGTYGTALAAASSMGRVKIVNMLIEHGVDVNAASGEYGTALCVASYGGQIEVVRLLLGHGADVNAQGGKYGTALAATERQDMPEREVATLLRDHGARDTRSHSTHSCSSILTERTNGVTELFRSWVLQGRSNDISPSSPHFGGNMRTADSVMNSKPSN</sequence>
<dbReference type="InterPro" id="IPR027417">
    <property type="entry name" value="P-loop_NTPase"/>
</dbReference>
<dbReference type="Pfam" id="PF24883">
    <property type="entry name" value="NPHP3_N"/>
    <property type="match status" value="1"/>
</dbReference>